<feature type="transmembrane region" description="Helical" evidence="1">
    <location>
        <begin position="6"/>
        <end position="27"/>
    </location>
</feature>
<dbReference type="AlphaFoldDB" id="A0A941DJA3"/>
<keyword evidence="1" id="KW-1133">Transmembrane helix</keyword>
<organism evidence="2 3">
    <name type="scientific">Undibacterium luofuense</name>
    <dbReference type="NCBI Taxonomy" id="2828733"/>
    <lineage>
        <taxon>Bacteria</taxon>
        <taxon>Pseudomonadati</taxon>
        <taxon>Pseudomonadota</taxon>
        <taxon>Betaproteobacteria</taxon>
        <taxon>Burkholderiales</taxon>
        <taxon>Oxalobacteraceae</taxon>
        <taxon>Undibacterium</taxon>
    </lineage>
</organism>
<gene>
    <name evidence="2" type="ORF">KDM89_06525</name>
</gene>
<keyword evidence="3" id="KW-1185">Reference proteome</keyword>
<feature type="transmembrane region" description="Helical" evidence="1">
    <location>
        <begin position="72"/>
        <end position="92"/>
    </location>
</feature>
<evidence type="ECO:0000313" key="2">
    <source>
        <dbReference type="EMBL" id="MBR7781788.1"/>
    </source>
</evidence>
<name>A0A941DJA3_9BURK</name>
<evidence type="ECO:0000313" key="3">
    <source>
        <dbReference type="Proteomes" id="UP000680067"/>
    </source>
</evidence>
<keyword evidence="1" id="KW-0812">Transmembrane</keyword>
<dbReference type="EMBL" id="JAGSPN010000003">
    <property type="protein sequence ID" value="MBR7781788.1"/>
    <property type="molecule type" value="Genomic_DNA"/>
</dbReference>
<protein>
    <submittedName>
        <fullName evidence="2">Uncharacterized protein</fullName>
    </submittedName>
</protein>
<dbReference type="RefSeq" id="WP_212687127.1">
    <property type="nucleotide sequence ID" value="NZ_JAGSPN010000003.1"/>
</dbReference>
<sequence length="100" mass="10717">MAPLFSLILLSTAGALLLACIFFIALAFNAPRKAFRITLAFISGAVFAELLTLGICAVFLPPTLEQTAHVNLYLGAMAITPLLGGGLMLRFARKRHLLES</sequence>
<comment type="caution">
    <text evidence="2">The sequence shown here is derived from an EMBL/GenBank/DDBJ whole genome shotgun (WGS) entry which is preliminary data.</text>
</comment>
<proteinExistence type="predicted"/>
<dbReference type="Proteomes" id="UP000680067">
    <property type="component" value="Unassembled WGS sequence"/>
</dbReference>
<evidence type="ECO:0000256" key="1">
    <source>
        <dbReference type="SAM" id="Phobius"/>
    </source>
</evidence>
<accession>A0A941DJA3</accession>
<feature type="transmembrane region" description="Helical" evidence="1">
    <location>
        <begin position="39"/>
        <end position="60"/>
    </location>
</feature>
<keyword evidence="1" id="KW-0472">Membrane</keyword>
<reference evidence="2" key="1">
    <citation type="submission" date="2021-04" db="EMBL/GenBank/DDBJ databases">
        <title>novel species isolated from subtropical streams in China.</title>
        <authorList>
            <person name="Lu H."/>
        </authorList>
    </citation>
    <scope>NUCLEOTIDE SEQUENCE</scope>
    <source>
        <strain evidence="2">LFS511W</strain>
    </source>
</reference>